<name>A0AAW9RKH3_9GAMM</name>
<feature type="transmembrane region" description="Helical" evidence="1">
    <location>
        <begin position="6"/>
        <end position="26"/>
    </location>
</feature>
<feature type="transmembrane region" description="Helical" evidence="1">
    <location>
        <begin position="162"/>
        <end position="181"/>
    </location>
</feature>
<feature type="transmembrane region" description="Helical" evidence="1">
    <location>
        <begin position="38"/>
        <end position="58"/>
    </location>
</feature>
<dbReference type="Proteomes" id="UP001359886">
    <property type="component" value="Unassembled WGS sequence"/>
</dbReference>
<feature type="transmembrane region" description="Helical" evidence="1">
    <location>
        <begin position="70"/>
        <end position="91"/>
    </location>
</feature>
<sequence>MSVMEFVLVAHAIIVGLAVAEILRGFSELFRSRNKNVSYRLILIAVWTLLLLLQLWWAVWHVSDHEVWSFAEFLLFLLPVGVLYVIARLCFPAELTDVDLEAYYAGVAEKIWWLVAATYASFAFLLAPFIYGGIRPAVFASQIAIAVLALIAIRLKSPSFQVVVILVMLGQVLWRGFAYSIGG</sequence>
<proteinExistence type="predicted"/>
<accession>A0AAW9RKH3</accession>
<organism evidence="2 3">
    <name type="scientific">Elongatibacter sediminis</name>
    <dbReference type="NCBI Taxonomy" id="3119006"/>
    <lineage>
        <taxon>Bacteria</taxon>
        <taxon>Pseudomonadati</taxon>
        <taxon>Pseudomonadota</taxon>
        <taxon>Gammaproteobacteria</taxon>
        <taxon>Chromatiales</taxon>
        <taxon>Wenzhouxiangellaceae</taxon>
        <taxon>Elongatibacter</taxon>
    </lineage>
</organism>
<evidence type="ECO:0000256" key="1">
    <source>
        <dbReference type="SAM" id="Phobius"/>
    </source>
</evidence>
<dbReference type="EMBL" id="JAZHOG010000013">
    <property type="protein sequence ID" value="MEJ8569398.1"/>
    <property type="molecule type" value="Genomic_DNA"/>
</dbReference>
<evidence type="ECO:0000313" key="3">
    <source>
        <dbReference type="Proteomes" id="UP001359886"/>
    </source>
</evidence>
<keyword evidence="1" id="KW-1133">Transmembrane helix</keyword>
<evidence type="ECO:0000313" key="2">
    <source>
        <dbReference type="EMBL" id="MEJ8569398.1"/>
    </source>
</evidence>
<gene>
    <name evidence="2" type="ORF">V3330_17360</name>
</gene>
<feature type="transmembrane region" description="Helical" evidence="1">
    <location>
        <begin position="137"/>
        <end position="155"/>
    </location>
</feature>
<keyword evidence="3" id="KW-1185">Reference proteome</keyword>
<comment type="caution">
    <text evidence="2">The sequence shown here is derived from an EMBL/GenBank/DDBJ whole genome shotgun (WGS) entry which is preliminary data.</text>
</comment>
<dbReference type="RefSeq" id="WP_354696720.1">
    <property type="nucleotide sequence ID" value="NZ_JAZHOG010000013.1"/>
</dbReference>
<dbReference type="AlphaFoldDB" id="A0AAW9RKH3"/>
<keyword evidence="1" id="KW-0472">Membrane</keyword>
<keyword evidence="1" id="KW-0812">Transmembrane</keyword>
<feature type="transmembrane region" description="Helical" evidence="1">
    <location>
        <begin position="111"/>
        <end position="131"/>
    </location>
</feature>
<reference evidence="2 3" key="1">
    <citation type="submission" date="2024-02" db="EMBL/GenBank/DDBJ databases">
        <title>A novel Wenzhouxiangellaceae bacterium, isolated from coastal sediments.</title>
        <authorList>
            <person name="Du Z.-J."/>
            <person name="Ye Y.-Q."/>
            <person name="Zhang X.-Y."/>
        </authorList>
    </citation>
    <scope>NUCLEOTIDE SEQUENCE [LARGE SCALE GENOMIC DNA]</scope>
    <source>
        <strain evidence="2 3">CH-27</strain>
    </source>
</reference>
<protein>
    <submittedName>
        <fullName evidence="2">Uncharacterized protein</fullName>
    </submittedName>
</protein>